<dbReference type="SUPFAM" id="SSF48619">
    <property type="entry name" value="Phospholipase A2, PLA2"/>
    <property type="match status" value="2"/>
</dbReference>
<evidence type="ECO:0000256" key="1">
    <source>
        <dbReference type="ARBA" id="ARBA00001913"/>
    </source>
</evidence>
<dbReference type="FunFam" id="1.20.90.10:FF:000002">
    <property type="entry name" value="Phospholipase A2 group III"/>
    <property type="match status" value="1"/>
</dbReference>
<evidence type="ECO:0000259" key="13">
    <source>
        <dbReference type="Pfam" id="PF05826"/>
    </source>
</evidence>
<dbReference type="PANTHER" id="PTHR12253">
    <property type="entry name" value="RH14732P"/>
    <property type="match status" value="1"/>
</dbReference>
<evidence type="ECO:0000256" key="12">
    <source>
        <dbReference type="SAM" id="MobiDB-lite"/>
    </source>
</evidence>
<evidence type="ECO:0000256" key="9">
    <source>
        <dbReference type="ARBA" id="ARBA00023098"/>
    </source>
</evidence>
<keyword evidence="15" id="KW-1185">Reference proteome</keyword>
<dbReference type="Pfam" id="PF05826">
    <property type="entry name" value="Phospholip_A2_2"/>
    <property type="match status" value="2"/>
</dbReference>
<sequence length="552" mass="61000">MHPFVTTERKTKRQAKFSSGTQGPGRSEPGSKGEDLELGTSLSCVSVGHLLGHLATAAAVLNVACLVLCWGILQLRPISGNPLGSLSFLGKDAQGLALFHAQWDEHGRLQACRRQADSELTEAFGNLCAGESTRGSFIRTPGSRLQRVLVTLRSQWETCQEHEGSSAGAREKRAAEQSEVPGAGHQRAKRGWTMPGTLWCGVGDSAGNSSELGVFQGPDLCCREHDRCPQTISPLEHNYGIRNYRFHTISHCDCDASFQQCLQNQRDSISDIVGVAFFNVLEIPCFVLQEQEACVAWYWWGGCRTYGSIPFARLQPRTLYNASWSSRVTPPNPSPQTPALTKPQWKTHARKWLSQWKGSKHPSSSNTTAFQIPGASLRPDRASSAILEATPPGLRGPQGALRPQGIRWTCRSFRHLDQCELQIRPQETKFQLLNSAPETLFHCNCTRRLARFLGLRRPPAGASMLWARLGMTCFKLVSPPDCAEDKGGPRAMKVTARHLGRLQQRHLQLQSTGTQEARPSEHPRAPLSFFGQCLQLTQAALRSDGQQKPRNQ</sequence>
<evidence type="ECO:0000256" key="7">
    <source>
        <dbReference type="ARBA" id="ARBA00022801"/>
    </source>
</evidence>
<organism evidence="14 15">
    <name type="scientific">Galemys pyrenaicus</name>
    <name type="common">Iberian desman</name>
    <name type="synonym">Pyrenean desman</name>
    <dbReference type="NCBI Taxonomy" id="202257"/>
    <lineage>
        <taxon>Eukaryota</taxon>
        <taxon>Metazoa</taxon>
        <taxon>Chordata</taxon>
        <taxon>Craniata</taxon>
        <taxon>Vertebrata</taxon>
        <taxon>Euteleostomi</taxon>
        <taxon>Mammalia</taxon>
        <taxon>Eutheria</taxon>
        <taxon>Laurasiatheria</taxon>
        <taxon>Eulipotyphla</taxon>
        <taxon>Talpidae</taxon>
        <taxon>Galemys</taxon>
    </lineage>
</organism>
<dbReference type="CDD" id="cd04704">
    <property type="entry name" value="PLA2_bee_venom_like"/>
    <property type="match status" value="1"/>
</dbReference>
<dbReference type="OrthoDB" id="10059604at2759"/>
<evidence type="ECO:0000256" key="2">
    <source>
        <dbReference type="ARBA" id="ARBA00004613"/>
    </source>
</evidence>
<dbReference type="Proteomes" id="UP000700334">
    <property type="component" value="Unassembled WGS sequence"/>
</dbReference>
<dbReference type="GO" id="GO:0005576">
    <property type="term" value="C:extracellular region"/>
    <property type="evidence" value="ECO:0007669"/>
    <property type="project" value="UniProtKB-SubCell"/>
</dbReference>
<dbReference type="Gene3D" id="1.20.90.10">
    <property type="entry name" value="Phospholipase A2 domain"/>
    <property type="match status" value="2"/>
</dbReference>
<keyword evidence="8" id="KW-0106">Calcium</keyword>
<dbReference type="InterPro" id="IPR036444">
    <property type="entry name" value="PLipase_A2_dom_sf"/>
</dbReference>
<keyword evidence="10" id="KW-1015">Disulfide bond</keyword>
<dbReference type="GO" id="GO:0046872">
    <property type="term" value="F:metal ion binding"/>
    <property type="evidence" value="ECO:0007669"/>
    <property type="project" value="UniProtKB-KW"/>
</dbReference>
<keyword evidence="6" id="KW-0479">Metal-binding</keyword>
<dbReference type="AlphaFoldDB" id="A0A8J6AM90"/>
<evidence type="ECO:0000256" key="8">
    <source>
        <dbReference type="ARBA" id="ARBA00022837"/>
    </source>
</evidence>
<feature type="compositionally biased region" description="Basic and acidic residues" evidence="12">
    <location>
        <begin position="161"/>
        <end position="176"/>
    </location>
</feature>
<accession>A0A8J6AM90</accession>
<feature type="region of interest" description="Disordered" evidence="12">
    <location>
        <begin position="161"/>
        <end position="188"/>
    </location>
</feature>
<evidence type="ECO:0000313" key="14">
    <source>
        <dbReference type="EMBL" id="KAG8521262.1"/>
    </source>
</evidence>
<comment type="catalytic activity">
    <reaction evidence="11">
        <text>1-hexadecanoyl-2-(9Z,12Z-octadecadienoyl)-sn-glycero-3-phosphoethanolamine + H2O = 1-hexadecanoyl-sn-glycero-3-phosphoethanolamine + (9Z,12Z)-octadecadienoate + H(+)</text>
        <dbReference type="Rhea" id="RHEA:40815"/>
        <dbReference type="ChEBI" id="CHEBI:15377"/>
        <dbReference type="ChEBI" id="CHEBI:15378"/>
        <dbReference type="ChEBI" id="CHEBI:30245"/>
        <dbReference type="ChEBI" id="CHEBI:73004"/>
        <dbReference type="ChEBI" id="CHEBI:73008"/>
    </reaction>
    <physiologicalReaction direction="left-to-right" evidence="11">
        <dbReference type="Rhea" id="RHEA:40816"/>
    </physiologicalReaction>
</comment>
<protein>
    <recommendedName>
        <fullName evidence="4">phospholipase A2</fullName>
        <ecNumber evidence="4">3.1.1.4</ecNumber>
    </recommendedName>
</protein>
<evidence type="ECO:0000256" key="11">
    <source>
        <dbReference type="ARBA" id="ARBA00049039"/>
    </source>
</evidence>
<feature type="domain" description="Phospholipase A2-like central" evidence="13">
    <location>
        <begin position="414"/>
        <end position="454"/>
    </location>
</feature>
<feature type="domain" description="Phospholipase A2-like central" evidence="13">
    <location>
        <begin position="193"/>
        <end position="288"/>
    </location>
</feature>
<keyword evidence="5" id="KW-0964">Secreted</keyword>
<dbReference type="PROSITE" id="PS00118">
    <property type="entry name" value="PA2_HIS"/>
    <property type="match status" value="1"/>
</dbReference>
<name>A0A8J6AM90_GALPY</name>
<evidence type="ECO:0000256" key="3">
    <source>
        <dbReference type="ARBA" id="ARBA00007056"/>
    </source>
</evidence>
<comment type="caution">
    <text evidence="14">The sequence shown here is derived from an EMBL/GenBank/DDBJ whole genome shotgun (WGS) entry which is preliminary data.</text>
</comment>
<dbReference type="EMBL" id="JAGFMF010011483">
    <property type="protein sequence ID" value="KAG8521262.1"/>
    <property type="molecule type" value="Genomic_DNA"/>
</dbReference>
<feature type="region of interest" description="Disordered" evidence="12">
    <location>
        <begin position="1"/>
        <end position="35"/>
    </location>
</feature>
<dbReference type="InterPro" id="IPR033113">
    <property type="entry name" value="PLA2_histidine"/>
</dbReference>
<evidence type="ECO:0000256" key="4">
    <source>
        <dbReference type="ARBA" id="ARBA00013278"/>
    </source>
</evidence>
<evidence type="ECO:0000313" key="15">
    <source>
        <dbReference type="Proteomes" id="UP000700334"/>
    </source>
</evidence>
<keyword evidence="9" id="KW-0443">Lipid metabolism</keyword>
<reference evidence="14" key="1">
    <citation type="journal article" date="2021" name="Evol. Appl.">
        <title>The genome of the Pyrenean desman and the effects of bottlenecks and inbreeding on the genomic landscape of an endangered species.</title>
        <authorList>
            <person name="Escoda L."/>
            <person name="Castresana J."/>
        </authorList>
    </citation>
    <scope>NUCLEOTIDE SEQUENCE</scope>
    <source>
        <strain evidence="14">IBE-C5619</strain>
    </source>
</reference>
<dbReference type="EC" id="3.1.1.4" evidence="4"/>
<comment type="subcellular location">
    <subcellularLocation>
        <location evidence="2">Secreted</location>
    </subcellularLocation>
</comment>
<proteinExistence type="inferred from homology"/>
<comment type="similarity">
    <text evidence="3">Belongs to the phospholipase A2 family.</text>
</comment>
<evidence type="ECO:0000256" key="10">
    <source>
        <dbReference type="ARBA" id="ARBA00023157"/>
    </source>
</evidence>
<keyword evidence="7" id="KW-0378">Hydrolase</keyword>
<dbReference type="InterPro" id="IPR016090">
    <property type="entry name" value="PLA2-like_dom"/>
</dbReference>
<comment type="cofactor">
    <cofactor evidence="1">
        <name>Ca(2+)</name>
        <dbReference type="ChEBI" id="CHEBI:29108"/>
    </cofactor>
</comment>
<feature type="region of interest" description="Disordered" evidence="12">
    <location>
        <begin position="507"/>
        <end position="526"/>
    </location>
</feature>
<gene>
    <name evidence="14" type="ORF">J0S82_017635</name>
</gene>
<evidence type="ECO:0000256" key="6">
    <source>
        <dbReference type="ARBA" id="ARBA00022723"/>
    </source>
</evidence>
<dbReference type="GO" id="GO:0050482">
    <property type="term" value="P:arachidonate secretion"/>
    <property type="evidence" value="ECO:0007669"/>
    <property type="project" value="InterPro"/>
</dbReference>
<dbReference type="GO" id="GO:0004623">
    <property type="term" value="F:phospholipase A2 activity"/>
    <property type="evidence" value="ECO:0007669"/>
    <property type="project" value="UniProtKB-EC"/>
</dbReference>
<evidence type="ECO:0000256" key="5">
    <source>
        <dbReference type="ARBA" id="ARBA00022525"/>
    </source>
</evidence>
<dbReference type="GO" id="GO:0006644">
    <property type="term" value="P:phospholipid metabolic process"/>
    <property type="evidence" value="ECO:0007669"/>
    <property type="project" value="InterPro"/>
</dbReference>